<dbReference type="EMBL" id="JBBPBM010001755">
    <property type="protein sequence ID" value="KAK8482223.1"/>
    <property type="molecule type" value="Genomic_DNA"/>
</dbReference>
<protein>
    <submittedName>
        <fullName evidence="1">Uncharacterized protein</fullName>
    </submittedName>
</protein>
<name>A0ABR1ZNH7_9ROSI</name>
<organism evidence="1 2">
    <name type="scientific">Hibiscus sabdariffa</name>
    <name type="common">roselle</name>
    <dbReference type="NCBI Taxonomy" id="183260"/>
    <lineage>
        <taxon>Eukaryota</taxon>
        <taxon>Viridiplantae</taxon>
        <taxon>Streptophyta</taxon>
        <taxon>Embryophyta</taxon>
        <taxon>Tracheophyta</taxon>
        <taxon>Spermatophyta</taxon>
        <taxon>Magnoliopsida</taxon>
        <taxon>eudicotyledons</taxon>
        <taxon>Gunneridae</taxon>
        <taxon>Pentapetalae</taxon>
        <taxon>rosids</taxon>
        <taxon>malvids</taxon>
        <taxon>Malvales</taxon>
        <taxon>Malvaceae</taxon>
        <taxon>Malvoideae</taxon>
        <taxon>Hibiscus</taxon>
    </lineage>
</organism>
<comment type="caution">
    <text evidence="1">The sequence shown here is derived from an EMBL/GenBank/DDBJ whole genome shotgun (WGS) entry which is preliminary data.</text>
</comment>
<keyword evidence="2" id="KW-1185">Reference proteome</keyword>
<reference evidence="1 2" key="1">
    <citation type="journal article" date="2024" name="G3 (Bethesda)">
        <title>Genome assembly of Hibiscus sabdariffa L. provides insights into metabolisms of medicinal natural products.</title>
        <authorList>
            <person name="Kim T."/>
        </authorList>
    </citation>
    <scope>NUCLEOTIDE SEQUENCE [LARGE SCALE GENOMIC DNA]</scope>
    <source>
        <strain evidence="1">TK-2024</strain>
        <tissue evidence="1">Old leaves</tissue>
    </source>
</reference>
<evidence type="ECO:0000313" key="1">
    <source>
        <dbReference type="EMBL" id="KAK8482223.1"/>
    </source>
</evidence>
<evidence type="ECO:0000313" key="2">
    <source>
        <dbReference type="Proteomes" id="UP001472677"/>
    </source>
</evidence>
<accession>A0ABR1ZNH7</accession>
<proteinExistence type="predicted"/>
<sequence length="144" mass="16136">MYGIFVELYAIIQATEELDLRNDKAYVMVRDITFSSSEYATQCLNLIAHFETSTSTRKGTIPSIHRISGLPLCYKSSGVPSIIASAASSALTALVAEFYYSHDGFLPYLISLVFCHPFSREDKDEETNFKVVEHGGNRRAWQTP</sequence>
<gene>
    <name evidence="1" type="ORF">V6N12_033835</name>
</gene>
<dbReference type="Proteomes" id="UP001472677">
    <property type="component" value="Unassembled WGS sequence"/>
</dbReference>